<feature type="compositionally biased region" description="Basic and acidic residues" evidence="1">
    <location>
        <begin position="46"/>
        <end position="56"/>
    </location>
</feature>
<reference evidence="3 4" key="1">
    <citation type="submission" date="2022-05" db="EMBL/GenBank/DDBJ databases">
        <title>Genome Sequencing of Bee-Associated Microbes.</title>
        <authorList>
            <person name="Dunlap C."/>
        </authorList>
    </citation>
    <scope>NUCLEOTIDE SEQUENCE [LARGE SCALE GENOMIC DNA]</scope>
    <source>
        <strain evidence="3 4">NRRL NRS-1438</strain>
    </source>
</reference>
<feature type="region of interest" description="Disordered" evidence="1">
    <location>
        <begin position="27"/>
        <end position="70"/>
    </location>
</feature>
<dbReference type="PROSITE" id="PS51257">
    <property type="entry name" value="PROKAR_LIPOPROTEIN"/>
    <property type="match status" value="1"/>
</dbReference>
<evidence type="ECO:0000313" key="4">
    <source>
        <dbReference type="Proteomes" id="UP001207626"/>
    </source>
</evidence>
<gene>
    <name evidence="3" type="ORF">M5X09_24015</name>
</gene>
<evidence type="ECO:0000256" key="1">
    <source>
        <dbReference type="SAM" id="MobiDB-lite"/>
    </source>
</evidence>
<sequence>MRKSFYIPFYILGLILLLVGCSTHTPEKTAGPAETETHQEQTSQPKEAETETHPEQTTEQPDTNRIPSGILESEIPKPKVRTGALDLKDIEVDGVKGKLLDAVMEQLKETKKNNEKKLEKLVHPNAVEGTETTFFNMTTSIKSVTKLKLNKERVSEVSEEFGLDKDNVAIVVVSMLDLDGQPADLNLIYEKTNHEWLLFRVD</sequence>
<organism evidence="3 4">
    <name type="scientific">Paenibacillus apiarius</name>
    <dbReference type="NCBI Taxonomy" id="46240"/>
    <lineage>
        <taxon>Bacteria</taxon>
        <taxon>Bacillati</taxon>
        <taxon>Bacillota</taxon>
        <taxon>Bacilli</taxon>
        <taxon>Bacillales</taxon>
        <taxon>Paenibacillaceae</taxon>
        <taxon>Paenibacillus</taxon>
    </lineage>
</organism>
<accession>A0ABT4DZB0</accession>
<comment type="caution">
    <text evidence="3">The sequence shown here is derived from an EMBL/GenBank/DDBJ whole genome shotgun (WGS) entry which is preliminary data.</text>
</comment>
<dbReference type="EMBL" id="JAMDLW010000043">
    <property type="protein sequence ID" value="MCY9522687.1"/>
    <property type="molecule type" value="Genomic_DNA"/>
</dbReference>
<proteinExistence type="predicted"/>
<evidence type="ECO:0000313" key="3">
    <source>
        <dbReference type="EMBL" id="MCY9522687.1"/>
    </source>
</evidence>
<protein>
    <recommendedName>
        <fullName evidence="5">Lipoprotein</fullName>
    </recommendedName>
</protein>
<dbReference type="RefSeq" id="WP_140397826.1">
    <property type="nucleotide sequence ID" value="NZ_JAMDLV010000082.1"/>
</dbReference>
<evidence type="ECO:0008006" key="5">
    <source>
        <dbReference type="Google" id="ProtNLM"/>
    </source>
</evidence>
<keyword evidence="4" id="KW-1185">Reference proteome</keyword>
<feature type="signal peptide" evidence="2">
    <location>
        <begin position="1"/>
        <end position="25"/>
    </location>
</feature>
<name>A0ABT4DZB0_9BACL</name>
<evidence type="ECO:0000256" key="2">
    <source>
        <dbReference type="SAM" id="SignalP"/>
    </source>
</evidence>
<keyword evidence="2" id="KW-0732">Signal</keyword>
<dbReference type="Proteomes" id="UP001207626">
    <property type="component" value="Unassembled WGS sequence"/>
</dbReference>
<feature type="chain" id="PRO_5046625744" description="Lipoprotein" evidence="2">
    <location>
        <begin position="26"/>
        <end position="202"/>
    </location>
</feature>